<dbReference type="EMBL" id="JAUSTT010000019">
    <property type="protein sequence ID" value="MDQ0177194.1"/>
    <property type="molecule type" value="Genomic_DNA"/>
</dbReference>
<feature type="compositionally biased region" description="Low complexity" evidence="1">
    <location>
        <begin position="26"/>
        <end position="57"/>
    </location>
</feature>
<dbReference type="Proteomes" id="UP001223586">
    <property type="component" value="Unassembled WGS sequence"/>
</dbReference>
<gene>
    <name evidence="3" type="ORF">J2S08_003073</name>
</gene>
<proteinExistence type="predicted"/>
<evidence type="ECO:0000256" key="1">
    <source>
        <dbReference type="SAM" id="MobiDB-lite"/>
    </source>
</evidence>
<comment type="caution">
    <text evidence="3">The sequence shown here is derived from an EMBL/GenBank/DDBJ whole genome shotgun (WGS) entry which is preliminary data.</text>
</comment>
<organism evidence="3 4">
    <name type="scientific">Bacillus chungangensis</name>
    <dbReference type="NCBI Taxonomy" id="587633"/>
    <lineage>
        <taxon>Bacteria</taxon>
        <taxon>Bacillati</taxon>
        <taxon>Bacillota</taxon>
        <taxon>Bacilli</taxon>
        <taxon>Bacillales</taxon>
        <taxon>Bacillaceae</taxon>
        <taxon>Bacillus</taxon>
    </lineage>
</organism>
<name>A0ABT9WVE7_9BACI</name>
<feature type="region of interest" description="Disordered" evidence="1">
    <location>
        <begin position="24"/>
        <end position="82"/>
    </location>
</feature>
<feature type="chain" id="PRO_5045566319" evidence="2">
    <location>
        <begin position="26"/>
        <end position="82"/>
    </location>
</feature>
<dbReference type="RefSeq" id="WP_307230979.1">
    <property type="nucleotide sequence ID" value="NZ_JAUSTT010000019.1"/>
</dbReference>
<keyword evidence="2" id="KW-0732">Signal</keyword>
<keyword evidence="4" id="KW-1185">Reference proteome</keyword>
<feature type="signal peptide" evidence="2">
    <location>
        <begin position="1"/>
        <end position="25"/>
    </location>
</feature>
<sequence length="82" mass="8580">MYKKLLKIIGTSVMASLLLVGCTAADNDNQNPPPENGNNGVDRDMNGNNGVDGDTNGNNGGDRDTGLNGNTDDNDDTNNNLK</sequence>
<evidence type="ECO:0000313" key="3">
    <source>
        <dbReference type="EMBL" id="MDQ0177194.1"/>
    </source>
</evidence>
<feature type="compositionally biased region" description="Low complexity" evidence="1">
    <location>
        <begin position="66"/>
        <end position="82"/>
    </location>
</feature>
<protein>
    <submittedName>
        <fullName evidence="3">Spy/CpxP family protein refolding chaperone</fullName>
    </submittedName>
</protein>
<evidence type="ECO:0000256" key="2">
    <source>
        <dbReference type="SAM" id="SignalP"/>
    </source>
</evidence>
<dbReference type="PROSITE" id="PS51257">
    <property type="entry name" value="PROKAR_LIPOPROTEIN"/>
    <property type="match status" value="1"/>
</dbReference>
<accession>A0ABT9WVE7</accession>
<evidence type="ECO:0000313" key="4">
    <source>
        <dbReference type="Proteomes" id="UP001223586"/>
    </source>
</evidence>
<reference evidence="3 4" key="1">
    <citation type="submission" date="2023-07" db="EMBL/GenBank/DDBJ databases">
        <title>Genomic Encyclopedia of Type Strains, Phase IV (KMG-IV): sequencing the most valuable type-strain genomes for metagenomic binning, comparative biology and taxonomic classification.</title>
        <authorList>
            <person name="Goeker M."/>
        </authorList>
    </citation>
    <scope>NUCLEOTIDE SEQUENCE [LARGE SCALE GENOMIC DNA]</scope>
    <source>
        <strain evidence="3 4">DSM 23837</strain>
    </source>
</reference>